<dbReference type="AlphaFoldDB" id="A0A5N6TQE3"/>
<dbReference type="OrthoDB" id="2874149at2759"/>
<sequence length="76" mass="8306">MFLKILSIVVPSIQCLLPSSPLNRMLLAFSSASQMTCPYLSAGNRSWESCIGLPGEQTVHLIKYSSIITDISIVSF</sequence>
<organism evidence="1 2">
    <name type="scientific">Aspergillus avenaceus</name>
    <dbReference type="NCBI Taxonomy" id="36643"/>
    <lineage>
        <taxon>Eukaryota</taxon>
        <taxon>Fungi</taxon>
        <taxon>Dikarya</taxon>
        <taxon>Ascomycota</taxon>
        <taxon>Pezizomycotina</taxon>
        <taxon>Eurotiomycetes</taxon>
        <taxon>Eurotiomycetidae</taxon>
        <taxon>Eurotiales</taxon>
        <taxon>Aspergillaceae</taxon>
        <taxon>Aspergillus</taxon>
        <taxon>Aspergillus subgen. Circumdati</taxon>
    </lineage>
</organism>
<keyword evidence="2" id="KW-1185">Reference proteome</keyword>
<accession>A0A5N6TQE3</accession>
<name>A0A5N6TQE3_ASPAV</name>
<dbReference type="EMBL" id="ML742154">
    <property type="protein sequence ID" value="KAE8148588.1"/>
    <property type="molecule type" value="Genomic_DNA"/>
</dbReference>
<reference evidence="1 2" key="1">
    <citation type="submission" date="2019-04" db="EMBL/GenBank/DDBJ databases">
        <title>Friends and foes A comparative genomics study of 23 Aspergillus species from section Flavi.</title>
        <authorList>
            <consortium name="DOE Joint Genome Institute"/>
            <person name="Kjaerbolling I."/>
            <person name="Vesth T."/>
            <person name="Frisvad J.C."/>
            <person name="Nybo J.L."/>
            <person name="Theobald S."/>
            <person name="Kildgaard S."/>
            <person name="Isbrandt T."/>
            <person name="Kuo A."/>
            <person name="Sato A."/>
            <person name="Lyhne E.K."/>
            <person name="Kogle M.E."/>
            <person name="Wiebenga A."/>
            <person name="Kun R.S."/>
            <person name="Lubbers R.J."/>
            <person name="Makela M.R."/>
            <person name="Barry K."/>
            <person name="Chovatia M."/>
            <person name="Clum A."/>
            <person name="Daum C."/>
            <person name="Haridas S."/>
            <person name="He G."/>
            <person name="LaButti K."/>
            <person name="Lipzen A."/>
            <person name="Mondo S."/>
            <person name="Riley R."/>
            <person name="Salamov A."/>
            <person name="Simmons B.A."/>
            <person name="Magnuson J.K."/>
            <person name="Henrissat B."/>
            <person name="Mortensen U.H."/>
            <person name="Larsen T.O."/>
            <person name="Devries R.P."/>
            <person name="Grigoriev I.V."/>
            <person name="Machida M."/>
            <person name="Baker S.E."/>
            <person name="Andersen M.R."/>
        </authorList>
    </citation>
    <scope>NUCLEOTIDE SEQUENCE [LARGE SCALE GENOMIC DNA]</scope>
    <source>
        <strain evidence="1 2">IBT 18842</strain>
    </source>
</reference>
<dbReference type="Proteomes" id="UP000325780">
    <property type="component" value="Unassembled WGS sequence"/>
</dbReference>
<evidence type="ECO:0000313" key="1">
    <source>
        <dbReference type="EMBL" id="KAE8148588.1"/>
    </source>
</evidence>
<proteinExistence type="predicted"/>
<evidence type="ECO:0000313" key="2">
    <source>
        <dbReference type="Proteomes" id="UP000325780"/>
    </source>
</evidence>
<gene>
    <name evidence="1" type="ORF">BDV25DRAFT_157993</name>
</gene>
<protein>
    <submittedName>
        <fullName evidence="1">Uncharacterized protein</fullName>
    </submittedName>
</protein>